<dbReference type="SUPFAM" id="SSF50129">
    <property type="entry name" value="GroES-like"/>
    <property type="match status" value="1"/>
</dbReference>
<dbReference type="SMART" id="SM00829">
    <property type="entry name" value="PKS_ER"/>
    <property type="match status" value="1"/>
</dbReference>
<dbReference type="InterPro" id="IPR013149">
    <property type="entry name" value="ADH-like_C"/>
</dbReference>
<dbReference type="InterPro" id="IPR020843">
    <property type="entry name" value="ER"/>
</dbReference>
<dbReference type="OrthoDB" id="3509362at2759"/>
<dbReference type="SUPFAM" id="SSF51735">
    <property type="entry name" value="NAD(P)-binding Rossmann-fold domains"/>
    <property type="match status" value="1"/>
</dbReference>
<feature type="domain" description="Enoyl reductase (ER)" evidence="1">
    <location>
        <begin position="16"/>
        <end position="353"/>
    </location>
</feature>
<evidence type="ECO:0000313" key="2">
    <source>
        <dbReference type="EMBL" id="KIW08678.1"/>
    </source>
</evidence>
<evidence type="ECO:0000313" key="3">
    <source>
        <dbReference type="Proteomes" id="UP000053259"/>
    </source>
</evidence>
<dbReference type="Pfam" id="PF08240">
    <property type="entry name" value="ADH_N"/>
    <property type="match status" value="1"/>
</dbReference>
<dbReference type="VEuPathDB" id="FungiDB:PV09_00629"/>
<dbReference type="Pfam" id="PF00107">
    <property type="entry name" value="ADH_zinc_N"/>
    <property type="match status" value="1"/>
</dbReference>
<gene>
    <name evidence="2" type="ORF">PV09_00629</name>
</gene>
<evidence type="ECO:0000259" key="1">
    <source>
        <dbReference type="SMART" id="SM00829"/>
    </source>
</evidence>
<dbReference type="InterPro" id="IPR052711">
    <property type="entry name" value="Zinc_ADH-like"/>
</dbReference>
<dbReference type="GeneID" id="27308602"/>
<dbReference type="Gene3D" id="3.90.180.10">
    <property type="entry name" value="Medium-chain alcohol dehydrogenases, catalytic domain"/>
    <property type="match status" value="1"/>
</dbReference>
<dbReference type="EMBL" id="KN847530">
    <property type="protein sequence ID" value="KIW08678.1"/>
    <property type="molecule type" value="Genomic_DNA"/>
</dbReference>
<dbReference type="InterPro" id="IPR011032">
    <property type="entry name" value="GroES-like_sf"/>
</dbReference>
<dbReference type="CDD" id="cd08276">
    <property type="entry name" value="MDR7"/>
    <property type="match status" value="1"/>
</dbReference>
<dbReference type="STRING" id="253628.A0A0D2APQ6"/>
<dbReference type="GO" id="GO:0016491">
    <property type="term" value="F:oxidoreductase activity"/>
    <property type="evidence" value="ECO:0007669"/>
    <property type="project" value="InterPro"/>
</dbReference>
<dbReference type="Proteomes" id="UP000053259">
    <property type="component" value="Unassembled WGS sequence"/>
</dbReference>
<protein>
    <recommendedName>
        <fullName evidence="1">Enoyl reductase (ER) domain-containing protein</fullName>
    </recommendedName>
</protein>
<reference evidence="2 3" key="1">
    <citation type="submission" date="2015-01" db="EMBL/GenBank/DDBJ databases">
        <title>The Genome Sequence of Ochroconis gallopava CBS43764.</title>
        <authorList>
            <consortium name="The Broad Institute Genomics Platform"/>
            <person name="Cuomo C."/>
            <person name="de Hoog S."/>
            <person name="Gorbushina A."/>
            <person name="Stielow B."/>
            <person name="Teixiera M."/>
            <person name="Abouelleil A."/>
            <person name="Chapman S.B."/>
            <person name="Priest M."/>
            <person name="Young S.K."/>
            <person name="Wortman J."/>
            <person name="Nusbaum C."/>
            <person name="Birren B."/>
        </authorList>
    </citation>
    <scope>NUCLEOTIDE SEQUENCE [LARGE SCALE GENOMIC DNA]</scope>
    <source>
        <strain evidence="2 3">CBS 43764</strain>
    </source>
</reference>
<dbReference type="PANTHER" id="PTHR45033">
    <property type="match status" value="1"/>
</dbReference>
<sequence>MNVPKEIEQWVTEQDGIQNLRKETSPMPKPGDGEVLVKVHTVSLNYRDTEVCNGLYGHHKSVSQGKKLVPCSDMCGTVVQLGPNSTGFKEGDRVLSIFNQTHQTGQVLEKDMASGLGLPTPGVLTQYKVFPSYGLVKCPEYLTDEQACNLPIAAVTAWMSINWMQPMGQHLSGKDITVVCQGTGGVSIAGLQIAKACGMTAIVTSSSDAKLQRAKELGADHLINYKTTPDWDKEVLRITDGKGASIILEAGGALTLPKSFECVAFGGMIAAIGYLGGKEEPKGSRMNVNVLALKRNVTIKGILNGPKDRFEEMLKLYEEKKIVPVVDSVYPFSRSKEALQYLESGSHFGKVVITLDAVSEKA</sequence>
<dbReference type="InterPro" id="IPR036291">
    <property type="entry name" value="NAD(P)-bd_dom_sf"/>
</dbReference>
<dbReference type="InParanoid" id="A0A0D2APQ6"/>
<keyword evidence="3" id="KW-1185">Reference proteome</keyword>
<organism evidence="2 3">
    <name type="scientific">Verruconis gallopava</name>
    <dbReference type="NCBI Taxonomy" id="253628"/>
    <lineage>
        <taxon>Eukaryota</taxon>
        <taxon>Fungi</taxon>
        <taxon>Dikarya</taxon>
        <taxon>Ascomycota</taxon>
        <taxon>Pezizomycotina</taxon>
        <taxon>Dothideomycetes</taxon>
        <taxon>Pleosporomycetidae</taxon>
        <taxon>Venturiales</taxon>
        <taxon>Sympoventuriaceae</taxon>
        <taxon>Verruconis</taxon>
    </lineage>
</organism>
<dbReference type="InterPro" id="IPR013154">
    <property type="entry name" value="ADH-like_N"/>
</dbReference>
<proteinExistence type="predicted"/>
<dbReference type="Gene3D" id="3.40.50.720">
    <property type="entry name" value="NAD(P)-binding Rossmann-like Domain"/>
    <property type="match status" value="1"/>
</dbReference>
<dbReference type="HOGENOM" id="CLU_026673_3_4_1"/>
<dbReference type="PANTHER" id="PTHR45033:SF1">
    <property type="entry name" value="OXIDOREDUCTASE (EUROFUNG)"/>
    <property type="match status" value="1"/>
</dbReference>
<dbReference type="AlphaFoldDB" id="A0A0D2APQ6"/>
<dbReference type="RefSeq" id="XP_016218547.1">
    <property type="nucleotide sequence ID" value="XM_016353394.1"/>
</dbReference>
<name>A0A0D2APQ6_9PEZI</name>
<accession>A0A0D2APQ6</accession>